<name>A0A8S5TLD8_9CAUD</name>
<protein>
    <submittedName>
        <fullName evidence="1">Uncharacterized protein</fullName>
    </submittedName>
</protein>
<evidence type="ECO:0000313" key="1">
    <source>
        <dbReference type="EMBL" id="DAF63815.1"/>
    </source>
</evidence>
<reference evidence="1" key="1">
    <citation type="journal article" date="2021" name="Proc. Natl. Acad. Sci. U.S.A.">
        <title>A Catalog of Tens of Thousands of Viruses from Human Metagenomes Reveals Hidden Associations with Chronic Diseases.</title>
        <authorList>
            <person name="Tisza M.J."/>
            <person name="Buck C.B."/>
        </authorList>
    </citation>
    <scope>NUCLEOTIDE SEQUENCE</scope>
    <source>
        <strain evidence="1">Ctz6O13</strain>
    </source>
</reference>
<sequence>MFRMTVREPVHRHYVCVHGSQTSNILVTDEGVEYDLFGCYCSRSGYFMLVPCTISDGRWSVMKFVVD</sequence>
<organism evidence="1">
    <name type="scientific">Podoviridae sp. ctz6O13</name>
    <dbReference type="NCBI Taxonomy" id="2827757"/>
    <lineage>
        <taxon>Viruses</taxon>
        <taxon>Duplodnaviria</taxon>
        <taxon>Heunggongvirae</taxon>
        <taxon>Uroviricota</taxon>
        <taxon>Caudoviricetes</taxon>
    </lineage>
</organism>
<dbReference type="EMBL" id="BK032843">
    <property type="protein sequence ID" value="DAF63815.1"/>
    <property type="molecule type" value="Genomic_DNA"/>
</dbReference>
<proteinExistence type="predicted"/>
<accession>A0A8S5TLD8</accession>